<reference evidence="1 2" key="1">
    <citation type="submission" date="2020-07" db="EMBL/GenBank/DDBJ databases">
        <authorList>
            <person name="Xu S."/>
            <person name="Li A."/>
        </authorList>
    </citation>
    <scope>NUCLEOTIDE SEQUENCE [LARGE SCALE GENOMIC DNA]</scope>
    <source>
        <strain evidence="1 2">SG-8</strain>
    </source>
</reference>
<dbReference type="AlphaFoldDB" id="A0A7W3U4B0"/>
<comment type="caution">
    <text evidence="1">The sequence shown here is derived from an EMBL/GenBank/DDBJ whole genome shotgun (WGS) entry which is preliminary data.</text>
</comment>
<dbReference type="RefSeq" id="WP_182669484.1">
    <property type="nucleotide sequence ID" value="NZ_JACHTE010000006.1"/>
</dbReference>
<protein>
    <submittedName>
        <fullName evidence="1">Uncharacterized protein</fullName>
    </submittedName>
</protein>
<proteinExistence type="predicted"/>
<keyword evidence="2" id="KW-1185">Reference proteome</keyword>
<sequence length="282" mass="30339">MAENIISGRRARPHAMAPGFAACAALVGLTLVACSPDAGDSDAGPAIADIDESGRHLPSLYVDRWVEVLEADGSNGPQKGYREALSACQEAGLPTRPLPEDDAGRVGTERWQLWRTAGQSAYRVEEWGYTSGDSARQEHCLFRSQRTGYHEFFDANQSIVLDLESGTRDVSPANPDELEPMPVESSEAESVAGWTGPQEQAVQGQPCMEWRSADGAVVCRWSGGAEWGFDASNPGEFEANLGPDRYSLVLKAEPAPGQAGSRLRTEQFVLDGAIDTAAMRPE</sequence>
<name>A0A7W3U4B0_9GAMM</name>
<evidence type="ECO:0000313" key="1">
    <source>
        <dbReference type="EMBL" id="MBB1088707.1"/>
    </source>
</evidence>
<gene>
    <name evidence="1" type="ORF">H4F99_09415</name>
</gene>
<evidence type="ECO:0000313" key="2">
    <source>
        <dbReference type="Proteomes" id="UP000552587"/>
    </source>
</evidence>
<accession>A0A7W3U4B0</accession>
<organism evidence="1 2">
    <name type="scientific">Marilutibacter penaei</name>
    <dbReference type="NCBI Taxonomy" id="2759900"/>
    <lineage>
        <taxon>Bacteria</taxon>
        <taxon>Pseudomonadati</taxon>
        <taxon>Pseudomonadota</taxon>
        <taxon>Gammaproteobacteria</taxon>
        <taxon>Lysobacterales</taxon>
        <taxon>Lysobacteraceae</taxon>
        <taxon>Marilutibacter</taxon>
    </lineage>
</organism>
<dbReference type="EMBL" id="JACHTE010000006">
    <property type="protein sequence ID" value="MBB1088707.1"/>
    <property type="molecule type" value="Genomic_DNA"/>
</dbReference>
<dbReference type="Proteomes" id="UP000552587">
    <property type="component" value="Unassembled WGS sequence"/>
</dbReference>